<evidence type="ECO:0000256" key="6">
    <source>
        <dbReference type="ARBA" id="ARBA00070406"/>
    </source>
</evidence>
<keyword evidence="4" id="KW-0804">Transcription</keyword>
<evidence type="ECO:0000256" key="2">
    <source>
        <dbReference type="ARBA" id="ARBA00023015"/>
    </source>
</evidence>
<keyword evidence="1" id="KW-0319">Glycerol metabolism</keyword>
<dbReference type="GO" id="GO:0003677">
    <property type="term" value="F:DNA binding"/>
    <property type="evidence" value="ECO:0007669"/>
    <property type="project" value="UniProtKB-KW"/>
</dbReference>
<dbReference type="InterPro" id="IPR050707">
    <property type="entry name" value="HTH_MetabolicPath_Reg"/>
</dbReference>
<dbReference type="InterPro" id="IPR029016">
    <property type="entry name" value="GAF-like_dom_sf"/>
</dbReference>
<proteinExistence type="predicted"/>
<keyword evidence="3" id="KW-0238">DNA-binding</keyword>
<keyword evidence="2" id="KW-0805">Transcription regulation</keyword>
<evidence type="ECO:0000256" key="4">
    <source>
        <dbReference type="ARBA" id="ARBA00023163"/>
    </source>
</evidence>
<evidence type="ECO:0000256" key="1">
    <source>
        <dbReference type="ARBA" id="ARBA00022798"/>
    </source>
</evidence>
<protein>
    <recommendedName>
        <fullName evidence="6">Glycerol operon regulatory protein</fullName>
    </recommendedName>
</protein>
<dbReference type="InterPro" id="IPR036390">
    <property type="entry name" value="WH_DNA-bd_sf"/>
</dbReference>
<dbReference type="SUPFAM" id="SSF55781">
    <property type="entry name" value="GAF domain-like"/>
    <property type="match status" value="1"/>
</dbReference>
<evidence type="ECO:0000313" key="9">
    <source>
        <dbReference type="EMBL" id="GHD17916.1"/>
    </source>
</evidence>
<name>A0A919CFL5_9ACTN</name>
<dbReference type="SUPFAM" id="SSF46785">
    <property type="entry name" value="Winged helix' DNA-binding domain"/>
    <property type="match status" value="1"/>
</dbReference>
<dbReference type="Proteomes" id="UP000654947">
    <property type="component" value="Unassembled WGS sequence"/>
</dbReference>
<dbReference type="InterPro" id="IPR005471">
    <property type="entry name" value="Tscrpt_reg_IclR_N"/>
</dbReference>
<accession>A0A919CFL5</accession>
<dbReference type="SMART" id="SM00346">
    <property type="entry name" value="HTH_ICLR"/>
    <property type="match status" value="1"/>
</dbReference>
<dbReference type="Pfam" id="PF01614">
    <property type="entry name" value="IclR_C"/>
    <property type="match status" value="1"/>
</dbReference>
<evidence type="ECO:0000259" key="8">
    <source>
        <dbReference type="PROSITE" id="PS51078"/>
    </source>
</evidence>
<dbReference type="FunFam" id="1.10.10.10:FF:000056">
    <property type="entry name" value="IclR family transcriptional regulator"/>
    <property type="match status" value="1"/>
</dbReference>
<dbReference type="Gene3D" id="3.30.450.40">
    <property type="match status" value="1"/>
</dbReference>
<dbReference type="Gene3D" id="1.10.10.10">
    <property type="entry name" value="Winged helix-like DNA-binding domain superfamily/Winged helix DNA-binding domain"/>
    <property type="match status" value="1"/>
</dbReference>
<dbReference type="AlphaFoldDB" id="A0A919CFL5"/>
<keyword evidence="10" id="KW-1185">Reference proteome</keyword>
<dbReference type="PROSITE" id="PS51078">
    <property type="entry name" value="ICLR_ED"/>
    <property type="match status" value="1"/>
</dbReference>
<dbReference type="GO" id="GO:0003700">
    <property type="term" value="F:DNA-binding transcription factor activity"/>
    <property type="evidence" value="ECO:0007669"/>
    <property type="project" value="TreeGrafter"/>
</dbReference>
<evidence type="ECO:0000256" key="3">
    <source>
        <dbReference type="ARBA" id="ARBA00023125"/>
    </source>
</evidence>
<comment type="function">
    <text evidence="5">May be an activator protein for the gylABX operon.</text>
</comment>
<comment type="caution">
    <text evidence="9">The sequence shown here is derived from an EMBL/GenBank/DDBJ whole genome shotgun (WGS) entry which is preliminary data.</text>
</comment>
<sequence length="259" mass="27880">MPGRIQSIERAAALLRFLSRAPQGVGLGEISRSSGLPKGTTLGILRTLQHVGFVEQDAETGHYRLGGGMLSLGSRYLDGNELRARALNWADSLASLSGESVRIGTLHKNRVLVVHHVFRPDSSRQSLDVGGLLPLHATSLGQVLLAYDPLARPEDAEEDPAADLPAFTRHTITSPEALARRTATVREAGWAWEAEELVEGEVSIAAPIQDRRGLTVGAIGVGGAVERLRDEDGEPDMQQVSYVRDAARAVSRELGAIRF</sequence>
<dbReference type="EMBL" id="BMXL01000003">
    <property type="protein sequence ID" value="GHD17916.1"/>
    <property type="molecule type" value="Genomic_DNA"/>
</dbReference>
<evidence type="ECO:0000259" key="7">
    <source>
        <dbReference type="PROSITE" id="PS51077"/>
    </source>
</evidence>
<dbReference type="GO" id="GO:0006071">
    <property type="term" value="P:glycerol metabolic process"/>
    <property type="evidence" value="ECO:0007669"/>
    <property type="project" value="UniProtKB-KW"/>
</dbReference>
<dbReference type="PROSITE" id="PS51077">
    <property type="entry name" value="HTH_ICLR"/>
    <property type="match status" value="1"/>
</dbReference>
<dbReference type="Pfam" id="PF09339">
    <property type="entry name" value="HTH_IclR"/>
    <property type="match status" value="1"/>
</dbReference>
<feature type="domain" description="HTH iclR-type" evidence="7">
    <location>
        <begin position="5"/>
        <end position="67"/>
    </location>
</feature>
<reference evidence="9 10" key="1">
    <citation type="journal article" date="2014" name="Int. J. Syst. Evol. Microbiol.">
        <title>Complete genome sequence of Corynebacterium casei LMG S-19264T (=DSM 44701T), isolated from a smear-ripened cheese.</title>
        <authorList>
            <consortium name="US DOE Joint Genome Institute (JGI-PGF)"/>
            <person name="Walter F."/>
            <person name="Albersmeier A."/>
            <person name="Kalinowski J."/>
            <person name="Ruckert C."/>
        </authorList>
    </citation>
    <scope>NUCLEOTIDE SEQUENCE [LARGE SCALE GENOMIC DNA]</scope>
    <source>
        <strain evidence="9 10">KCTC 19473</strain>
    </source>
</reference>
<dbReference type="InterPro" id="IPR036388">
    <property type="entry name" value="WH-like_DNA-bd_sf"/>
</dbReference>
<gene>
    <name evidence="9" type="ORF">GCM10007147_07350</name>
</gene>
<dbReference type="PANTHER" id="PTHR30136">
    <property type="entry name" value="HELIX-TURN-HELIX TRANSCRIPTIONAL REGULATOR, ICLR FAMILY"/>
    <property type="match status" value="1"/>
</dbReference>
<evidence type="ECO:0000313" key="10">
    <source>
        <dbReference type="Proteomes" id="UP000654947"/>
    </source>
</evidence>
<dbReference type="PANTHER" id="PTHR30136:SF24">
    <property type="entry name" value="HTH-TYPE TRANSCRIPTIONAL REPRESSOR ALLR"/>
    <property type="match status" value="1"/>
</dbReference>
<dbReference type="GO" id="GO:0045892">
    <property type="term" value="P:negative regulation of DNA-templated transcription"/>
    <property type="evidence" value="ECO:0007669"/>
    <property type="project" value="TreeGrafter"/>
</dbReference>
<dbReference type="InterPro" id="IPR014757">
    <property type="entry name" value="Tscrpt_reg_IclR_C"/>
</dbReference>
<organism evidence="9 10">
    <name type="scientific">Nocardiopsis kunsanensis</name>
    <dbReference type="NCBI Taxonomy" id="141693"/>
    <lineage>
        <taxon>Bacteria</taxon>
        <taxon>Bacillati</taxon>
        <taxon>Actinomycetota</taxon>
        <taxon>Actinomycetes</taxon>
        <taxon>Streptosporangiales</taxon>
        <taxon>Nocardiopsidaceae</taxon>
        <taxon>Nocardiopsis</taxon>
    </lineage>
</organism>
<dbReference type="RefSeq" id="WP_193517406.1">
    <property type="nucleotide sequence ID" value="NZ_BMXL01000003.1"/>
</dbReference>
<feature type="domain" description="IclR-ED" evidence="8">
    <location>
        <begin position="68"/>
        <end position="256"/>
    </location>
</feature>
<evidence type="ECO:0000256" key="5">
    <source>
        <dbReference type="ARBA" id="ARBA00058938"/>
    </source>
</evidence>